<evidence type="ECO:0000313" key="2">
    <source>
        <dbReference type="Proteomes" id="UP000015620"/>
    </source>
</evidence>
<dbReference type="OrthoDB" id="350374at2"/>
<dbReference type="KEGG" id="tped:TPE_0337"/>
<keyword evidence="2" id="KW-1185">Reference proteome</keyword>
<name>S5ZXY0_9SPIR</name>
<evidence type="ECO:0000313" key="1">
    <source>
        <dbReference type="EMBL" id="AGT42833.1"/>
    </source>
</evidence>
<accession>S5ZXY0</accession>
<sequence length="202" mass="25013">MKKQIVFILLFSLTAVQSIFPYFVEYKEQYYKLYHIHYEQNPDNIIENIYWLEQAINADFCNPLYALGKIETKKQWEKYRYLFMMHLNLKMAEQHLRLGSKFDKQVAYFYNFPWKEQNIDSLGKAEEFYKTALVYWYEAKLWAEKANIRQFQFLFLEDLQDWEDERERIADGSLNYERIINRELRRLSKVREEFMNMDEKTY</sequence>
<dbReference type="RefSeq" id="WP_020964133.1">
    <property type="nucleotide sequence ID" value="NC_022097.1"/>
</dbReference>
<gene>
    <name evidence="1" type="ORF">TPE_0337</name>
</gene>
<dbReference type="HOGENOM" id="CLU_102574_0_0_12"/>
<organism evidence="1 2">
    <name type="scientific">Treponema pedis str. T A4</name>
    <dbReference type="NCBI Taxonomy" id="1291379"/>
    <lineage>
        <taxon>Bacteria</taxon>
        <taxon>Pseudomonadati</taxon>
        <taxon>Spirochaetota</taxon>
        <taxon>Spirochaetia</taxon>
        <taxon>Spirochaetales</taxon>
        <taxon>Treponemataceae</taxon>
        <taxon>Treponema</taxon>
    </lineage>
</organism>
<reference evidence="1 2" key="1">
    <citation type="journal article" date="2013" name="PLoS ONE">
        <title>Genome-Wide Relatedness of Treponema pedis, from Gingiva and Necrotic Skin Lesions of Pigs, with the Human Oral Pathogen Treponema denticola.</title>
        <authorList>
            <person name="Svartstrom O."/>
            <person name="Mushtaq M."/>
            <person name="Pringle M."/>
            <person name="Segerman B."/>
        </authorList>
    </citation>
    <scope>NUCLEOTIDE SEQUENCE [LARGE SCALE GENOMIC DNA]</scope>
    <source>
        <strain evidence="1">T A4</strain>
    </source>
</reference>
<dbReference type="STRING" id="1291379.TPE_0337"/>
<dbReference type="PATRIC" id="fig|1291379.3.peg.336"/>
<dbReference type="Proteomes" id="UP000015620">
    <property type="component" value="Chromosome"/>
</dbReference>
<dbReference type="GeneID" id="301089044"/>
<dbReference type="AlphaFoldDB" id="S5ZXY0"/>
<dbReference type="EMBL" id="CP004120">
    <property type="protein sequence ID" value="AGT42833.1"/>
    <property type="molecule type" value="Genomic_DNA"/>
</dbReference>
<proteinExistence type="predicted"/>
<protein>
    <submittedName>
        <fullName evidence="1">Uncharacterized protein</fullName>
    </submittedName>
</protein>